<dbReference type="RefSeq" id="XP_038049703.1">
    <property type="nucleotide sequence ID" value="XM_038193775.1"/>
</dbReference>
<evidence type="ECO:0000256" key="4">
    <source>
        <dbReference type="PIRSR" id="PIRSR601211-1"/>
    </source>
</evidence>
<evidence type="ECO:0000256" key="3">
    <source>
        <dbReference type="ARBA" id="ARBA00023157"/>
    </source>
</evidence>
<evidence type="ECO:0000256" key="1">
    <source>
        <dbReference type="ARBA" id="ARBA00004613"/>
    </source>
</evidence>
<dbReference type="GO" id="GO:0005543">
    <property type="term" value="F:phospholipid binding"/>
    <property type="evidence" value="ECO:0007669"/>
    <property type="project" value="TreeGrafter"/>
</dbReference>
<dbReference type="EnsemblMetazoa" id="XM_038193775.1">
    <property type="protein sequence ID" value="XP_038049703.1"/>
    <property type="gene ID" value="LOC119723213"/>
</dbReference>
<dbReference type="OrthoDB" id="5841574at2759"/>
<feature type="binding site" evidence="5">
    <location>
        <position position="23"/>
    </location>
    <ligand>
        <name>Ca(2+)</name>
        <dbReference type="ChEBI" id="CHEBI:29108"/>
    </ligand>
</feature>
<evidence type="ECO:0000313" key="9">
    <source>
        <dbReference type="EnsemblMetazoa" id="XP_038049703.1"/>
    </source>
</evidence>
<dbReference type="Proteomes" id="UP000887568">
    <property type="component" value="Unplaced"/>
</dbReference>
<dbReference type="PROSITE" id="PS00118">
    <property type="entry name" value="PA2_HIS"/>
    <property type="match status" value="1"/>
</dbReference>
<feature type="domain" description="Phospholipase A2-like central" evidence="8">
    <location>
        <begin position="1"/>
        <end position="133"/>
    </location>
</feature>
<feature type="disulfide bond" evidence="6">
    <location>
        <begin position="45"/>
        <end position="104"/>
    </location>
</feature>
<comment type="cofactor">
    <cofactor evidence="5">
        <name>Ca(2+)</name>
        <dbReference type="ChEBI" id="CHEBI:29108"/>
    </cofactor>
    <text evidence="5">Binds 1 Ca(2+) ion per subunit.</text>
</comment>
<feature type="disulfide bond" evidence="6">
    <location>
        <begin position="38"/>
        <end position="111"/>
    </location>
</feature>
<proteinExistence type="inferred from homology"/>
<keyword evidence="10" id="KW-1185">Reference proteome</keyword>
<protein>
    <recommendedName>
        <fullName evidence="8">Phospholipase A2-like central domain-containing protein</fullName>
    </recommendedName>
</protein>
<keyword evidence="2" id="KW-0964">Secreted</keyword>
<dbReference type="InterPro" id="IPR033113">
    <property type="entry name" value="PLA2_histidine"/>
</dbReference>
<dbReference type="GeneID" id="119723213"/>
<evidence type="ECO:0000256" key="6">
    <source>
        <dbReference type="PIRSR" id="PIRSR601211-3"/>
    </source>
</evidence>
<evidence type="ECO:0000313" key="10">
    <source>
        <dbReference type="Proteomes" id="UP000887568"/>
    </source>
</evidence>
<feature type="binding site" evidence="5">
    <location>
        <position position="43"/>
    </location>
    <ligand>
        <name>Ca(2+)</name>
        <dbReference type="ChEBI" id="CHEBI:29108"/>
    </ligand>
</feature>
<organism evidence="9 10">
    <name type="scientific">Patiria miniata</name>
    <name type="common">Bat star</name>
    <name type="synonym">Asterina miniata</name>
    <dbReference type="NCBI Taxonomy" id="46514"/>
    <lineage>
        <taxon>Eukaryota</taxon>
        <taxon>Metazoa</taxon>
        <taxon>Echinodermata</taxon>
        <taxon>Eleutherozoa</taxon>
        <taxon>Asterozoa</taxon>
        <taxon>Asteroidea</taxon>
        <taxon>Valvatacea</taxon>
        <taxon>Valvatida</taxon>
        <taxon>Asterinidae</taxon>
        <taxon>Patiria</taxon>
    </lineage>
</organism>
<comment type="similarity">
    <text evidence="7">Belongs to the phospholipase A2 family.</text>
</comment>
<feature type="active site" evidence="4">
    <location>
        <position position="42"/>
    </location>
</feature>
<evidence type="ECO:0000256" key="5">
    <source>
        <dbReference type="PIRSR" id="PIRSR601211-2"/>
    </source>
</evidence>
<keyword evidence="5" id="KW-0106">Calcium</keyword>
<accession>A0A913ZD47</accession>
<name>A0A913ZD47_PATMI</name>
<dbReference type="PANTHER" id="PTHR11716">
    <property type="entry name" value="PHOSPHOLIPASE A2 FAMILY MEMBER"/>
    <property type="match status" value="1"/>
</dbReference>
<feature type="disulfide bond" evidence="6">
    <location>
        <begin position="22"/>
        <end position="39"/>
    </location>
</feature>
<evidence type="ECO:0000256" key="7">
    <source>
        <dbReference type="RuleBase" id="RU003654"/>
    </source>
</evidence>
<keyword evidence="5" id="KW-0479">Metal-binding</keyword>
<dbReference type="Pfam" id="PF00068">
    <property type="entry name" value="Phospholip_A2_1"/>
    <property type="match status" value="1"/>
</dbReference>
<dbReference type="Gene3D" id="1.20.90.10">
    <property type="entry name" value="Phospholipase A2 domain"/>
    <property type="match status" value="1"/>
</dbReference>
<evidence type="ECO:0000256" key="2">
    <source>
        <dbReference type="ARBA" id="ARBA00022525"/>
    </source>
</evidence>
<dbReference type="GO" id="GO:0016042">
    <property type="term" value="P:lipid catabolic process"/>
    <property type="evidence" value="ECO:0007669"/>
    <property type="project" value="InterPro"/>
</dbReference>
<dbReference type="InterPro" id="IPR001211">
    <property type="entry name" value="PLA2"/>
</dbReference>
<feature type="active site" evidence="4">
    <location>
        <position position="105"/>
    </location>
</feature>
<comment type="subcellular location">
    <subcellularLocation>
        <location evidence="1">Secreted</location>
    </subcellularLocation>
</comment>
<feature type="disulfide bond" evidence="6">
    <location>
        <begin position="82"/>
        <end position="102"/>
    </location>
</feature>
<dbReference type="SUPFAM" id="SSF48619">
    <property type="entry name" value="Phospholipase A2, PLA2"/>
    <property type="match status" value="1"/>
</dbReference>
<dbReference type="SMART" id="SM00085">
    <property type="entry name" value="PA2c"/>
    <property type="match status" value="1"/>
</dbReference>
<dbReference type="InterPro" id="IPR036444">
    <property type="entry name" value="PLipase_A2_dom_sf"/>
</dbReference>
<dbReference type="AlphaFoldDB" id="A0A913ZD47"/>
<reference evidence="9" key="1">
    <citation type="submission" date="2022-11" db="UniProtKB">
        <authorList>
            <consortium name="EnsemblMetazoa"/>
        </authorList>
    </citation>
    <scope>IDENTIFICATION</scope>
</reference>
<dbReference type="GO" id="GO:0005509">
    <property type="term" value="F:calcium ion binding"/>
    <property type="evidence" value="ECO:0007669"/>
    <property type="project" value="InterPro"/>
</dbReference>
<feature type="binding site" evidence="5">
    <location>
        <position position="21"/>
    </location>
    <ligand>
        <name>Ca(2+)</name>
        <dbReference type="ChEBI" id="CHEBI:29108"/>
    </ligand>
</feature>
<feature type="disulfide bond" evidence="6">
    <location>
        <begin position="56"/>
        <end position="97"/>
    </location>
</feature>
<feature type="binding site" evidence="5">
    <location>
        <position position="25"/>
    </location>
    <ligand>
        <name>Ca(2+)</name>
        <dbReference type="ChEBI" id="CHEBI:29108"/>
    </ligand>
</feature>
<dbReference type="GO" id="GO:0005576">
    <property type="term" value="C:extracellular region"/>
    <property type="evidence" value="ECO:0007669"/>
    <property type="project" value="UniProtKB-SubCell"/>
</dbReference>
<keyword evidence="3 6" id="KW-1015">Disulfide bond</keyword>
<dbReference type="PANTHER" id="PTHR11716:SF101">
    <property type="entry name" value="BASIC PHOSPHOLIPASE A2 PA-11-LIKE"/>
    <property type="match status" value="1"/>
</dbReference>
<evidence type="ECO:0000259" key="8">
    <source>
        <dbReference type="SMART" id="SM00085"/>
    </source>
</evidence>
<dbReference type="GO" id="GO:0047498">
    <property type="term" value="F:calcium-dependent phospholipase A2 activity"/>
    <property type="evidence" value="ECO:0007669"/>
    <property type="project" value="TreeGrafter"/>
</dbReference>
<dbReference type="GO" id="GO:0050482">
    <property type="term" value="P:arachidonate secretion"/>
    <property type="evidence" value="ECO:0007669"/>
    <property type="project" value="InterPro"/>
</dbReference>
<dbReference type="InterPro" id="IPR016090">
    <property type="entry name" value="PLA2-like_dom"/>
</dbReference>
<sequence>MVECVHDSLTAPLKYVSYGCFCGKGSAGNTPVDASDRCCQAHDHCYEAAHSESIGCSSFDVYGILYKYSTSHDASGQCLVHCAPVADYPADQEGAACMAYLCECDHNLTQCLKEVKDSYNADYREYRYSEAGREHCV</sequence>
<dbReference type="GO" id="GO:0006644">
    <property type="term" value="P:phospholipid metabolic process"/>
    <property type="evidence" value="ECO:0007669"/>
    <property type="project" value="InterPro"/>
</dbReference>
<dbReference type="OMA" id="HSESIGC"/>